<dbReference type="Pfam" id="PF01926">
    <property type="entry name" value="MMR_HSR1"/>
    <property type="match status" value="1"/>
</dbReference>
<dbReference type="InterPro" id="IPR031167">
    <property type="entry name" value="G_OBG"/>
</dbReference>
<evidence type="ECO:0000313" key="9">
    <source>
        <dbReference type="EMBL" id="AHY14926.1"/>
    </source>
</evidence>
<dbReference type="Proteomes" id="UP000269148">
    <property type="component" value="Unassembled WGS sequence"/>
</dbReference>
<sequence length="372" mass="41209">MALTAGIVGLPNVGKSTLFNAITKAGAEAANYPFATIDPNVGMVEVPDERLNKLTELITPKKTVPTTFEFTDIAGIVKGASKGEGLGNKFLANIREVDAIVHVVRAFDDENVMREQGREDAFVDPMADIDTINLELILADLESINKRYARVEKMARTQKDKESVAEFAVLEKIKPVLEDGKSARTINFTDEEEKVVKQLFLLTTKPVLYVANVDEDKVADPDDIDYVNIIRDFAATENAEVVVISARAEEEISELDDEEDKAEFLEAIGLTESGVDKLTRAAYHLLGLGTYFTAGVKEVRAWTFKRGIKAPQAAGIIHSDFERGFIRAVTMSYDDLIKYGSEKAVKEAGRLREEGKEYVVQDGDIMEFRFNV</sequence>
<dbReference type="KEGG" id="sio:DW64_00020"/>
<dbReference type="PROSITE" id="PS51880">
    <property type="entry name" value="TGS"/>
    <property type="match status" value="1"/>
</dbReference>
<evidence type="ECO:0000256" key="2">
    <source>
        <dbReference type="ARBA" id="ARBA00022723"/>
    </source>
</evidence>
<dbReference type="FunFam" id="3.10.20.30:FF:000001">
    <property type="entry name" value="Ribosome-binding ATPase YchF"/>
    <property type="match status" value="1"/>
</dbReference>
<evidence type="ECO:0000256" key="3">
    <source>
        <dbReference type="ARBA" id="ARBA00022741"/>
    </source>
</evidence>
<dbReference type="Gene3D" id="3.10.20.30">
    <property type="match status" value="1"/>
</dbReference>
<dbReference type="InterPro" id="IPR004396">
    <property type="entry name" value="ATPase_YchF/OLA1"/>
</dbReference>
<reference evidence="10 12" key="2">
    <citation type="submission" date="2018-06" db="EMBL/GenBank/DDBJ databases">
        <title>Mutators as drivers of adaptation in pathogenic bacteria and a risk factor for host jumps and vaccine escape.</title>
        <authorList>
            <person name="Barnes A.C."/>
            <person name="Silayeva O."/>
        </authorList>
    </citation>
    <scope>NUCLEOTIDE SEQUENCE [LARGE SCALE GENOMIC DNA]</scope>
    <source>
        <strain evidence="10 12">QMA0445</strain>
    </source>
</reference>
<dbReference type="InterPro" id="IPR013029">
    <property type="entry name" value="YchF_C"/>
</dbReference>
<dbReference type="PIRSF" id="PIRSF006641">
    <property type="entry name" value="CHP00092"/>
    <property type="match status" value="1"/>
</dbReference>
<dbReference type="GO" id="GO:0005737">
    <property type="term" value="C:cytoplasm"/>
    <property type="evidence" value="ECO:0007669"/>
    <property type="project" value="TreeGrafter"/>
</dbReference>
<dbReference type="InterPro" id="IPR006073">
    <property type="entry name" value="GTP-bd"/>
</dbReference>
<dbReference type="SUPFAM" id="SSF52540">
    <property type="entry name" value="P-loop containing nucleoside triphosphate hydrolases"/>
    <property type="match status" value="1"/>
</dbReference>
<dbReference type="KEGG" id="siq:DQ08_00020"/>
<keyword evidence="2" id="KW-0479">Metal-binding</keyword>
<name>A0A1J0MWJ1_STRIN</name>
<dbReference type="HAMAP" id="MF_00944">
    <property type="entry name" value="YchF_OLA1_ATPase"/>
    <property type="match status" value="1"/>
</dbReference>
<keyword evidence="5" id="KW-0460">Magnesium</keyword>
<dbReference type="OrthoDB" id="9807318at2"/>
<reference evidence="9 11" key="1">
    <citation type="journal article" date="2014" name="Genome Announc.">
        <title>Complete Genome Sequence of a Virulent Strain, Streptococcus iniae ISET0901, Isolated from Diseased Tilapia.</title>
        <authorList>
            <person name="Pridgeon J.W."/>
            <person name="Zhang D."/>
            <person name="Zhang L."/>
        </authorList>
    </citation>
    <scope>NUCLEOTIDE SEQUENCE [LARGE SCALE GENOMIC DNA]</scope>
    <source>
        <strain evidence="9 11">ISET0901</strain>
    </source>
</reference>
<evidence type="ECO:0000256" key="1">
    <source>
        <dbReference type="ARBA" id="ARBA00001946"/>
    </source>
</evidence>
<keyword evidence="3 6" id="KW-0547">Nucleotide-binding</keyword>
<keyword evidence="4 6" id="KW-0067">ATP-binding</keyword>
<dbReference type="GO" id="GO:0005525">
    <property type="term" value="F:GTP binding"/>
    <property type="evidence" value="ECO:0007669"/>
    <property type="project" value="InterPro"/>
</dbReference>
<dbReference type="GO" id="GO:0005524">
    <property type="term" value="F:ATP binding"/>
    <property type="evidence" value="ECO:0007669"/>
    <property type="project" value="UniProtKB-UniRule"/>
</dbReference>
<dbReference type="PROSITE" id="PS51710">
    <property type="entry name" value="G_OBG"/>
    <property type="match status" value="1"/>
</dbReference>
<organism evidence="10 12">
    <name type="scientific">Streptococcus iniae</name>
    <name type="common">Streptococcus shiloi</name>
    <dbReference type="NCBI Taxonomy" id="1346"/>
    <lineage>
        <taxon>Bacteria</taxon>
        <taxon>Bacillati</taxon>
        <taxon>Bacillota</taxon>
        <taxon>Bacilli</taxon>
        <taxon>Lactobacillales</taxon>
        <taxon>Streptococcaceae</taxon>
        <taxon>Streptococcus</taxon>
    </lineage>
</organism>
<dbReference type="GO" id="GO:0016887">
    <property type="term" value="F:ATP hydrolysis activity"/>
    <property type="evidence" value="ECO:0007669"/>
    <property type="project" value="UniProtKB-UniRule"/>
</dbReference>
<evidence type="ECO:0000313" key="10">
    <source>
        <dbReference type="EMBL" id="RLU54495.1"/>
    </source>
</evidence>
<dbReference type="RefSeq" id="WP_016355730.1">
    <property type="nucleotide sequence ID" value="NZ_CP017952.1"/>
</dbReference>
<dbReference type="Pfam" id="PF06071">
    <property type="entry name" value="YchF-GTPase_C"/>
    <property type="match status" value="1"/>
</dbReference>
<dbReference type="InterPro" id="IPR004095">
    <property type="entry name" value="TGS"/>
</dbReference>
<dbReference type="GO" id="GO:0043023">
    <property type="term" value="F:ribosomal large subunit binding"/>
    <property type="evidence" value="ECO:0007669"/>
    <property type="project" value="UniProtKB-UniRule"/>
</dbReference>
<keyword evidence="11" id="KW-1185">Reference proteome</keyword>
<feature type="domain" description="OBG-type G" evidence="7">
    <location>
        <begin position="3"/>
        <end position="264"/>
    </location>
</feature>
<dbReference type="EMBL" id="CP007586">
    <property type="protein sequence ID" value="AHY14926.1"/>
    <property type="molecule type" value="Genomic_DNA"/>
</dbReference>
<dbReference type="InterPro" id="IPR023192">
    <property type="entry name" value="TGS-like_dom_sf"/>
</dbReference>
<evidence type="ECO:0000256" key="5">
    <source>
        <dbReference type="ARBA" id="ARBA00022842"/>
    </source>
</evidence>
<dbReference type="InterPro" id="IPR012676">
    <property type="entry name" value="TGS-like"/>
</dbReference>
<evidence type="ECO:0000313" key="12">
    <source>
        <dbReference type="Proteomes" id="UP000269148"/>
    </source>
</evidence>
<dbReference type="InterPro" id="IPR027417">
    <property type="entry name" value="P-loop_NTPase"/>
</dbReference>
<evidence type="ECO:0000256" key="6">
    <source>
        <dbReference type="HAMAP-Rule" id="MF_00944"/>
    </source>
</evidence>
<dbReference type="PANTHER" id="PTHR23305">
    <property type="entry name" value="OBG GTPASE FAMILY"/>
    <property type="match status" value="1"/>
</dbReference>
<proteinExistence type="inferred from homology"/>
<dbReference type="SUPFAM" id="SSF81271">
    <property type="entry name" value="TGS-like"/>
    <property type="match status" value="1"/>
</dbReference>
<comment type="similarity">
    <text evidence="6">Belongs to the TRAFAC class OBG-HflX-like GTPase superfamily. OBG GTPase family. YchF/OLA1 subfamily.</text>
</comment>
<dbReference type="eggNOG" id="COG0012">
    <property type="taxonomic scope" value="Bacteria"/>
</dbReference>
<dbReference type="FunFam" id="1.10.150.300:FF:000004">
    <property type="entry name" value="Ribosome-binding ATPase YchF"/>
    <property type="match status" value="1"/>
</dbReference>
<dbReference type="CDD" id="cd04867">
    <property type="entry name" value="TGS_YchF_OLA1"/>
    <property type="match status" value="1"/>
</dbReference>
<evidence type="ECO:0000313" key="11">
    <source>
        <dbReference type="Proteomes" id="UP000025245"/>
    </source>
</evidence>
<comment type="cofactor">
    <cofactor evidence="1">
        <name>Mg(2+)</name>
        <dbReference type="ChEBI" id="CHEBI:18420"/>
    </cofactor>
</comment>
<dbReference type="Gene3D" id="1.10.150.300">
    <property type="entry name" value="TGS-like domain"/>
    <property type="match status" value="1"/>
</dbReference>
<protein>
    <recommendedName>
        <fullName evidence="6">Ribosome-binding ATPase YchF</fullName>
    </recommendedName>
</protein>
<dbReference type="Proteomes" id="UP000025245">
    <property type="component" value="Chromosome"/>
</dbReference>
<comment type="function">
    <text evidence="6">ATPase that binds to both the 70S ribosome and the 50S ribosomal subunit in a nucleotide-independent manner.</text>
</comment>
<feature type="binding site" evidence="6">
    <location>
        <begin position="12"/>
        <end position="17"/>
    </location>
    <ligand>
        <name>ATP</name>
        <dbReference type="ChEBI" id="CHEBI:30616"/>
    </ligand>
</feature>
<evidence type="ECO:0000259" key="7">
    <source>
        <dbReference type="PROSITE" id="PS51710"/>
    </source>
</evidence>
<dbReference type="InterPro" id="IPR041706">
    <property type="entry name" value="YchF_N"/>
</dbReference>
<dbReference type="PRINTS" id="PR00326">
    <property type="entry name" value="GTP1OBG"/>
</dbReference>
<evidence type="ECO:0000256" key="4">
    <source>
        <dbReference type="ARBA" id="ARBA00022840"/>
    </source>
</evidence>
<evidence type="ECO:0000259" key="8">
    <source>
        <dbReference type="PROSITE" id="PS51880"/>
    </source>
</evidence>
<dbReference type="PANTHER" id="PTHR23305:SF18">
    <property type="entry name" value="OBG-TYPE G DOMAIN-CONTAINING PROTEIN"/>
    <property type="match status" value="1"/>
</dbReference>
<dbReference type="GO" id="GO:0046872">
    <property type="term" value="F:metal ion binding"/>
    <property type="evidence" value="ECO:0007669"/>
    <property type="project" value="UniProtKB-KW"/>
</dbReference>
<dbReference type="STRING" id="1346.BMF34_00020"/>
<dbReference type="Gene3D" id="3.40.50.300">
    <property type="entry name" value="P-loop containing nucleotide triphosphate hydrolases"/>
    <property type="match status" value="1"/>
</dbReference>
<dbReference type="EMBL" id="QLQD01000087">
    <property type="protein sequence ID" value="RLU54495.1"/>
    <property type="molecule type" value="Genomic_DNA"/>
</dbReference>
<gene>
    <name evidence="6" type="primary">ychF</name>
    <name evidence="10" type="ORF">DIY07_10530</name>
    <name evidence="9" type="ORF">DQ08_00020</name>
</gene>
<dbReference type="InterPro" id="IPR012675">
    <property type="entry name" value="Beta-grasp_dom_sf"/>
</dbReference>
<dbReference type="NCBIfam" id="TIGR00092">
    <property type="entry name" value="redox-regulated ATPase YchF"/>
    <property type="match status" value="1"/>
</dbReference>
<feature type="domain" description="TGS" evidence="8">
    <location>
        <begin position="287"/>
        <end position="370"/>
    </location>
</feature>
<dbReference type="CDD" id="cd01900">
    <property type="entry name" value="YchF"/>
    <property type="match status" value="1"/>
</dbReference>
<dbReference type="AlphaFoldDB" id="A0A1J0MWJ1"/>
<accession>A0A1J0MWJ1</accession>